<feature type="domain" description="YbaK/aminoacyl-tRNA synthetase-associated" evidence="1">
    <location>
        <begin position="24"/>
        <end position="144"/>
    </location>
</feature>
<dbReference type="Pfam" id="PF04073">
    <property type="entry name" value="tRNA_edit"/>
    <property type="match status" value="1"/>
</dbReference>
<evidence type="ECO:0000313" key="2">
    <source>
        <dbReference type="EMBL" id="ALU28357.1"/>
    </source>
</evidence>
<dbReference type="InterPro" id="IPR007214">
    <property type="entry name" value="YbaK/aa-tRNA-synth-assoc-dom"/>
</dbReference>
<dbReference type="KEGG" id="mod:AS202_12810"/>
<gene>
    <name evidence="2" type="ORF">AS202_12810</name>
</gene>
<dbReference type="RefSeq" id="WP_058700037.1">
    <property type="nucleotide sequence ID" value="NZ_CP013690.1"/>
</dbReference>
<dbReference type="InterPro" id="IPR036754">
    <property type="entry name" value="YbaK/aa-tRNA-synt-asso_dom_sf"/>
</dbReference>
<dbReference type="GO" id="GO:0002161">
    <property type="term" value="F:aminoacyl-tRNA deacylase activity"/>
    <property type="evidence" value="ECO:0007669"/>
    <property type="project" value="InterPro"/>
</dbReference>
<protein>
    <submittedName>
        <fullName evidence="2">Prolyl-tRNA editing protein</fullName>
    </submittedName>
</protein>
<dbReference type="Gene3D" id="3.90.960.10">
    <property type="entry name" value="YbaK/aminoacyl-tRNA synthetase-associated domain"/>
    <property type="match status" value="1"/>
</dbReference>
<dbReference type="SUPFAM" id="SSF55826">
    <property type="entry name" value="YbaK/ProRS associated domain"/>
    <property type="match status" value="1"/>
</dbReference>
<accession>A0AAI8C9C0</accession>
<organism evidence="2 3">
    <name type="scientific">Myroides odoratimimus</name>
    <dbReference type="NCBI Taxonomy" id="76832"/>
    <lineage>
        <taxon>Bacteria</taxon>
        <taxon>Pseudomonadati</taxon>
        <taxon>Bacteroidota</taxon>
        <taxon>Flavobacteriia</taxon>
        <taxon>Flavobacteriales</taxon>
        <taxon>Flavobacteriaceae</taxon>
        <taxon>Myroides</taxon>
    </lineage>
</organism>
<reference evidence="2 3" key="1">
    <citation type="journal article" date="2016" name="J. Zhejiang Univ. Sci. B">
        <title>Antibiotic resistance mechanisms of Myroides sp.</title>
        <authorList>
            <person name="Hu S."/>
            <person name="Yuan S."/>
            <person name="Qu H."/>
            <person name="Jiang T."/>
            <person name="Zhou Y."/>
            <person name="Wang M."/>
            <person name="Ming D."/>
        </authorList>
    </citation>
    <scope>NUCLEOTIDE SEQUENCE [LARGE SCALE GENOMIC DNA]</scope>
    <source>
        <strain evidence="2 3">PR63039</strain>
    </source>
</reference>
<dbReference type="CDD" id="cd04333">
    <property type="entry name" value="ProX_deacylase"/>
    <property type="match status" value="1"/>
</dbReference>
<sequence length="155" mass="17251">MDYLKVKDYLKNKGFDDRFIEFAESTATVEEAAIAIGCESDQIAKSITLYALEEGCAILVVASGNSKIDNRLFKDTFGVKAKMLKYDDVQELVGHRVGGVCPFEIKKSTKVYLDESLKKHQVLYPAGGSANTVVRLKQDELIDLCDFISWVSVTK</sequence>
<dbReference type="PANTHER" id="PTHR30411:SF1">
    <property type="entry name" value="CYTOPLASMIC PROTEIN"/>
    <property type="match status" value="1"/>
</dbReference>
<proteinExistence type="predicted"/>
<dbReference type="PANTHER" id="PTHR30411">
    <property type="entry name" value="CYTOPLASMIC PROTEIN"/>
    <property type="match status" value="1"/>
</dbReference>
<dbReference type="Proteomes" id="UP000069030">
    <property type="component" value="Chromosome"/>
</dbReference>
<dbReference type="EMBL" id="CP013690">
    <property type="protein sequence ID" value="ALU28357.1"/>
    <property type="molecule type" value="Genomic_DNA"/>
</dbReference>
<dbReference type="AlphaFoldDB" id="A0AAI8C9C0"/>
<evidence type="ECO:0000313" key="3">
    <source>
        <dbReference type="Proteomes" id="UP000069030"/>
    </source>
</evidence>
<evidence type="ECO:0000259" key="1">
    <source>
        <dbReference type="Pfam" id="PF04073"/>
    </source>
</evidence>
<name>A0AAI8C9C0_9FLAO</name>